<dbReference type="AlphaFoldDB" id="A0A5C4TBP0"/>
<keyword evidence="1" id="KW-0560">Oxidoreductase</keyword>
<name>A0A5C4TBP0_9BACL</name>
<evidence type="ECO:0000313" key="5">
    <source>
        <dbReference type="Proteomes" id="UP000307943"/>
    </source>
</evidence>
<reference evidence="4 5" key="1">
    <citation type="submission" date="2019-05" db="EMBL/GenBank/DDBJ databases">
        <title>We sequenced the genome of Paenibacillus hemerocallicola KCTC 33185 for further insight into its adaptation and study the phylogeny of Paenibacillus.</title>
        <authorList>
            <person name="Narsing Rao M.P."/>
        </authorList>
    </citation>
    <scope>NUCLEOTIDE SEQUENCE [LARGE SCALE GENOMIC DNA]</scope>
    <source>
        <strain evidence="4 5">KCTC 33185</strain>
    </source>
</reference>
<keyword evidence="5" id="KW-1185">Reference proteome</keyword>
<dbReference type="Gene3D" id="3.30.360.10">
    <property type="entry name" value="Dihydrodipicolinate Reductase, domain 2"/>
    <property type="match status" value="1"/>
</dbReference>
<dbReference type="InterPro" id="IPR000683">
    <property type="entry name" value="Gfo/Idh/MocA-like_OxRdtase_N"/>
</dbReference>
<evidence type="ECO:0000259" key="3">
    <source>
        <dbReference type="Pfam" id="PF01408"/>
    </source>
</evidence>
<accession>A0A5C4TBP0</accession>
<feature type="domain" description="Gfo/Idh/MocA-like oxidoreductase N-terminal" evidence="3">
    <location>
        <begin position="2"/>
        <end position="119"/>
    </location>
</feature>
<dbReference type="InterPro" id="IPR036291">
    <property type="entry name" value="NAD(P)-bd_dom_sf"/>
</dbReference>
<dbReference type="GO" id="GO:0000166">
    <property type="term" value="F:nucleotide binding"/>
    <property type="evidence" value="ECO:0007669"/>
    <property type="project" value="InterPro"/>
</dbReference>
<dbReference type="OrthoDB" id="9815825at2"/>
<dbReference type="SUPFAM" id="SSF51735">
    <property type="entry name" value="NAD(P)-binding Rossmann-fold domains"/>
    <property type="match status" value="1"/>
</dbReference>
<comment type="caution">
    <text evidence="4">The sequence shown here is derived from an EMBL/GenBank/DDBJ whole genome shotgun (WGS) entry which is preliminary data.</text>
</comment>
<evidence type="ECO:0000256" key="1">
    <source>
        <dbReference type="ARBA" id="ARBA00023002"/>
    </source>
</evidence>
<dbReference type="PANTHER" id="PTHR43818:SF11">
    <property type="entry name" value="BCDNA.GH03377"/>
    <property type="match status" value="1"/>
</dbReference>
<proteinExistence type="predicted"/>
<dbReference type="Gene3D" id="3.40.50.720">
    <property type="entry name" value="NAD(P)-binding Rossmann-like Domain"/>
    <property type="match status" value="1"/>
</dbReference>
<dbReference type="SUPFAM" id="SSF55347">
    <property type="entry name" value="Glyceraldehyde-3-phosphate dehydrogenase-like, C-terminal domain"/>
    <property type="match status" value="1"/>
</dbReference>
<dbReference type="GO" id="GO:0016491">
    <property type="term" value="F:oxidoreductase activity"/>
    <property type="evidence" value="ECO:0007669"/>
    <property type="project" value="UniProtKB-KW"/>
</dbReference>
<protein>
    <submittedName>
        <fullName evidence="4">Gfo/Idh/MocA family oxidoreductase</fullName>
    </submittedName>
</protein>
<organism evidence="4 5">
    <name type="scientific">Paenibacillus hemerocallicola</name>
    <dbReference type="NCBI Taxonomy" id="1172614"/>
    <lineage>
        <taxon>Bacteria</taxon>
        <taxon>Bacillati</taxon>
        <taxon>Bacillota</taxon>
        <taxon>Bacilli</taxon>
        <taxon>Bacillales</taxon>
        <taxon>Paenibacillaceae</taxon>
        <taxon>Paenibacillus</taxon>
    </lineage>
</organism>
<dbReference type="Pfam" id="PF01408">
    <property type="entry name" value="GFO_IDH_MocA"/>
    <property type="match status" value="1"/>
</dbReference>
<dbReference type="Proteomes" id="UP000307943">
    <property type="component" value="Unassembled WGS sequence"/>
</dbReference>
<dbReference type="PANTHER" id="PTHR43818">
    <property type="entry name" value="BCDNA.GH03377"/>
    <property type="match status" value="1"/>
</dbReference>
<sequence>MMKIGICGVGSFSEAFIPLFKAHPLVSEVVLADLLPDRLEQVAAKYGIRRTAASHDELCASDVDAIAIFAQRHLHGPLTIQALKAGKHVYCAVPIASTLEEIAEVVKVVEETRLVYMNGETCYYYPHTIYCRDRYKKGDFGHFVYGEAAYLHDMSHGFYQAFQHSGGADWKKVAGFPPMFYPTHSTSMIVSVTGARLTQVSCLGYRDRHEDGIFTEEGNLWGNPYSNQTALLRSSDGGMVRINEFRRVGWWGKSSSNPVSIFGTKGSFEESSGGQYWTELAHNKIVDLSELLHCARNHIPKEDEHLHEVLQKDFNSLFSPIHPVHRLPASFKGLRNGHLGSHQFLVDDFVKAAFTGKLPPVNVWEAAKYCAPGLVAHESALRDGVSMDIPDFGEPPEGWELLDPDQPVQESLGKHN</sequence>
<dbReference type="EMBL" id="VDCQ01000012">
    <property type="protein sequence ID" value="TNJ66292.1"/>
    <property type="molecule type" value="Genomic_DNA"/>
</dbReference>
<gene>
    <name evidence="4" type="ORF">FE784_11500</name>
</gene>
<dbReference type="RefSeq" id="WP_139602344.1">
    <property type="nucleotide sequence ID" value="NZ_VDCQ01000012.1"/>
</dbReference>
<dbReference type="InterPro" id="IPR050463">
    <property type="entry name" value="Gfo/Idh/MocA_oxidrdct_glycsds"/>
</dbReference>
<evidence type="ECO:0000256" key="2">
    <source>
        <dbReference type="SAM" id="MobiDB-lite"/>
    </source>
</evidence>
<feature type="region of interest" description="Disordered" evidence="2">
    <location>
        <begin position="395"/>
        <end position="416"/>
    </location>
</feature>
<evidence type="ECO:0000313" key="4">
    <source>
        <dbReference type="EMBL" id="TNJ66292.1"/>
    </source>
</evidence>